<evidence type="ECO:0000256" key="6">
    <source>
        <dbReference type="RuleBase" id="RU000384"/>
    </source>
</evidence>
<dbReference type="EC" id="6.3.1.-" evidence="9"/>
<reference evidence="10" key="1">
    <citation type="journal article" date="2019" name="Int. J. Syst. Evol. Microbiol.">
        <title>The Global Catalogue of Microorganisms (GCM) 10K type strain sequencing project: providing services to taxonomists for standard genome sequencing and annotation.</title>
        <authorList>
            <consortium name="The Broad Institute Genomics Platform"/>
            <consortium name="The Broad Institute Genome Sequencing Center for Infectious Disease"/>
            <person name="Wu L."/>
            <person name="Ma J."/>
        </authorList>
    </citation>
    <scope>NUCLEOTIDE SEQUENCE [LARGE SCALE GENOMIC DNA]</scope>
    <source>
        <strain evidence="10">CCUG 60214</strain>
    </source>
</reference>
<evidence type="ECO:0000256" key="1">
    <source>
        <dbReference type="ARBA" id="ARBA00009897"/>
    </source>
</evidence>
<evidence type="ECO:0000313" key="9">
    <source>
        <dbReference type="EMBL" id="MFD1146929.1"/>
    </source>
</evidence>
<dbReference type="PROSITE" id="PS51986">
    <property type="entry name" value="GS_BETA_GRASP"/>
    <property type="match status" value="1"/>
</dbReference>
<evidence type="ECO:0000256" key="3">
    <source>
        <dbReference type="ARBA" id="ARBA00022741"/>
    </source>
</evidence>
<accession>A0ABW3QQ64</accession>
<dbReference type="SUPFAM" id="SSF54368">
    <property type="entry name" value="Glutamine synthetase, N-terminal domain"/>
    <property type="match status" value="1"/>
</dbReference>
<dbReference type="InterPro" id="IPR014746">
    <property type="entry name" value="Gln_synth/guanido_kin_cat_dom"/>
</dbReference>
<sequence>MLAVEELRVLVDAGEVDTVLVAVVDMQGRLQGKRCAARYFVDEVLPHAAEGCNYLLAVDVEMNTVDGYAMSSWETGYGDFVMRPDLSTLRRVPWHEGTALVMCDLVWEDGEPVVVSPRQILKRQLDRLAERGLRAFVGTELEFIVFDTTYEDAWNRGYRDLTPANQYNVDYSLLGTARVEPLLRAIRNHMAGAGMVVESAKGECNPGQHEIAFRYTEALATCDNHSIYKTGAKEIAAQQGKSLTFMAKYNEREGSSCHIHLSLRSEDGEPVFAEGRGMSKLMEHFMAGQLAALRELAYFLAPNINSYKRFARGSFAPTAVAWGKDNRTCALRVVGHGQSLRFENRVPGADVNPYLAVAALIAAGLHGVENELPLEDEFVGNAYGSDRPTVPATLRDAASLLARSELAREAFGQDVVEHYLNAARVELAAFDSSVTDWERIRGFERL</sequence>
<keyword evidence="2 9" id="KW-0436">Ligase</keyword>
<comment type="similarity">
    <text evidence="1 5 6">Belongs to the glutamine synthetase family.</text>
</comment>
<dbReference type="PROSITE" id="PS51987">
    <property type="entry name" value="GS_CATALYTIC"/>
    <property type="match status" value="1"/>
</dbReference>
<evidence type="ECO:0000256" key="2">
    <source>
        <dbReference type="ARBA" id="ARBA00022598"/>
    </source>
</evidence>
<organism evidence="9 10">
    <name type="scientific">Saccharothrix hoggarensis</name>
    <dbReference type="NCBI Taxonomy" id="913853"/>
    <lineage>
        <taxon>Bacteria</taxon>
        <taxon>Bacillati</taxon>
        <taxon>Actinomycetota</taxon>
        <taxon>Actinomycetes</taxon>
        <taxon>Pseudonocardiales</taxon>
        <taxon>Pseudonocardiaceae</taxon>
        <taxon>Saccharothrix</taxon>
    </lineage>
</organism>
<dbReference type="InterPro" id="IPR008146">
    <property type="entry name" value="Gln_synth_cat_dom"/>
</dbReference>
<dbReference type="EMBL" id="JBHTLK010000022">
    <property type="protein sequence ID" value="MFD1146929.1"/>
    <property type="molecule type" value="Genomic_DNA"/>
</dbReference>
<dbReference type="GO" id="GO:0016874">
    <property type="term" value="F:ligase activity"/>
    <property type="evidence" value="ECO:0007669"/>
    <property type="project" value="UniProtKB-KW"/>
</dbReference>
<evidence type="ECO:0000259" key="8">
    <source>
        <dbReference type="PROSITE" id="PS51987"/>
    </source>
</evidence>
<dbReference type="PANTHER" id="PTHR43785:SF12">
    <property type="entry name" value="TYPE-1 GLUTAMINE SYNTHETASE 2"/>
    <property type="match status" value="1"/>
</dbReference>
<name>A0ABW3QQ64_9PSEU</name>
<comment type="caution">
    <text evidence="9">The sequence shown here is derived from an EMBL/GenBank/DDBJ whole genome shotgun (WGS) entry which is preliminary data.</text>
</comment>
<dbReference type="Pfam" id="PF00120">
    <property type="entry name" value="Gln-synt_C"/>
    <property type="match status" value="1"/>
</dbReference>
<dbReference type="Gene3D" id="3.10.20.70">
    <property type="entry name" value="Glutamine synthetase, N-terminal domain"/>
    <property type="match status" value="1"/>
</dbReference>
<keyword evidence="3" id="KW-0547">Nucleotide-binding</keyword>
<dbReference type="RefSeq" id="WP_380721518.1">
    <property type="nucleotide sequence ID" value="NZ_JBHTLK010000022.1"/>
</dbReference>
<gene>
    <name evidence="9" type="ORF">ACFQ3T_07320</name>
</gene>
<dbReference type="SMART" id="SM01230">
    <property type="entry name" value="Gln-synt_C"/>
    <property type="match status" value="1"/>
</dbReference>
<dbReference type="Proteomes" id="UP001597168">
    <property type="component" value="Unassembled WGS sequence"/>
</dbReference>
<evidence type="ECO:0000313" key="10">
    <source>
        <dbReference type="Proteomes" id="UP001597168"/>
    </source>
</evidence>
<proteinExistence type="inferred from homology"/>
<dbReference type="InterPro" id="IPR008147">
    <property type="entry name" value="Gln_synt_N"/>
</dbReference>
<keyword evidence="4" id="KW-0067">ATP-binding</keyword>
<dbReference type="SUPFAM" id="SSF55931">
    <property type="entry name" value="Glutamine synthetase/guanido kinase"/>
    <property type="match status" value="1"/>
</dbReference>
<protein>
    <submittedName>
        <fullName evidence="9">Glutamine synthetase family protein</fullName>
        <ecNumber evidence="9">6.3.1.-</ecNumber>
    </submittedName>
</protein>
<evidence type="ECO:0000256" key="4">
    <source>
        <dbReference type="ARBA" id="ARBA00022840"/>
    </source>
</evidence>
<feature type="domain" description="GS beta-grasp" evidence="7">
    <location>
        <begin position="14"/>
        <end position="110"/>
    </location>
</feature>
<dbReference type="PANTHER" id="PTHR43785">
    <property type="entry name" value="GAMMA-GLUTAMYLPUTRESCINE SYNTHETASE"/>
    <property type="match status" value="1"/>
</dbReference>
<keyword evidence="10" id="KW-1185">Reference proteome</keyword>
<dbReference type="Gene3D" id="3.30.590.10">
    <property type="entry name" value="Glutamine synthetase/guanido kinase, catalytic domain"/>
    <property type="match status" value="1"/>
</dbReference>
<dbReference type="InterPro" id="IPR036651">
    <property type="entry name" value="Gln_synt_N_sf"/>
</dbReference>
<evidence type="ECO:0000256" key="5">
    <source>
        <dbReference type="PROSITE-ProRule" id="PRU01330"/>
    </source>
</evidence>
<feature type="domain" description="GS catalytic" evidence="8">
    <location>
        <begin position="117"/>
        <end position="446"/>
    </location>
</feature>
<evidence type="ECO:0000259" key="7">
    <source>
        <dbReference type="PROSITE" id="PS51986"/>
    </source>
</evidence>